<evidence type="ECO:0000256" key="1">
    <source>
        <dbReference type="SAM" id="MobiDB-lite"/>
    </source>
</evidence>
<feature type="region of interest" description="Disordered" evidence="1">
    <location>
        <begin position="65"/>
        <end position="94"/>
    </location>
</feature>
<dbReference type="OrthoDB" id="3049189at2759"/>
<gene>
    <name evidence="2" type="ORF">BDP27DRAFT_1378150</name>
</gene>
<dbReference type="EMBL" id="JADNRY010001209">
    <property type="protein sequence ID" value="KAF9019556.1"/>
    <property type="molecule type" value="Genomic_DNA"/>
</dbReference>
<keyword evidence="3" id="KW-1185">Reference proteome</keyword>
<protein>
    <submittedName>
        <fullName evidence="2">Uncharacterized protein</fullName>
    </submittedName>
</protein>
<accession>A0A9P5P004</accession>
<reference evidence="2" key="1">
    <citation type="submission" date="2020-11" db="EMBL/GenBank/DDBJ databases">
        <authorList>
            <consortium name="DOE Joint Genome Institute"/>
            <person name="Ahrendt S."/>
            <person name="Riley R."/>
            <person name="Andreopoulos W."/>
            <person name="Labutti K."/>
            <person name="Pangilinan J."/>
            <person name="Ruiz-Duenas F.J."/>
            <person name="Barrasa J.M."/>
            <person name="Sanchez-Garcia M."/>
            <person name="Camarero S."/>
            <person name="Miyauchi S."/>
            <person name="Serrano A."/>
            <person name="Linde D."/>
            <person name="Babiker R."/>
            <person name="Drula E."/>
            <person name="Ayuso-Fernandez I."/>
            <person name="Pacheco R."/>
            <person name="Padilla G."/>
            <person name="Ferreira P."/>
            <person name="Barriuso J."/>
            <person name="Kellner H."/>
            <person name="Castanera R."/>
            <person name="Alfaro M."/>
            <person name="Ramirez L."/>
            <person name="Pisabarro A.G."/>
            <person name="Kuo A."/>
            <person name="Tritt A."/>
            <person name="Lipzen A."/>
            <person name="He G."/>
            <person name="Yan M."/>
            <person name="Ng V."/>
            <person name="Cullen D."/>
            <person name="Martin F."/>
            <person name="Rosso M.-N."/>
            <person name="Henrissat B."/>
            <person name="Hibbett D."/>
            <person name="Martinez A.T."/>
            <person name="Grigoriev I.V."/>
        </authorList>
    </citation>
    <scope>NUCLEOTIDE SEQUENCE</scope>
    <source>
        <strain evidence="2">AH 40177</strain>
    </source>
</reference>
<evidence type="ECO:0000313" key="2">
    <source>
        <dbReference type="EMBL" id="KAF9019556.1"/>
    </source>
</evidence>
<name>A0A9P5P004_9AGAR</name>
<sequence>MTKAKPLKFDAQDEKTLFPSVEGGLVAIDLRGGQGYLDALREFSRNPSASTKNVLRKNHLGVQISSKPPKRQSQLSKRRDALASSQSSDTLPGVQSRGVDLEAWLSGIDHLEYELCMTKGFTPGTYTKFHSSLGTRTESNFKTLGSTESVIQTSPGPSLITHSGSVNPPAPFNFSPISRPSRSFNTPVPPASPTPLFETIDSRSSSISVSPTSKRSAAISVFPNPQHKLSSPMLPLRLAGNQYLNISHMDLPALPARLASIWDDSLINWNPTYCPVVVLGVPVAAKYWPTIFKHFHQWSHAFRTLWLSWSYLMAELETFQYSLPRFWQVYSHCTKLREIHDILRKKRQEKEHLLYVQAQNDYSGNLSSAFSYRKGSKHFVCRTPKGVAKRLQKLQGES</sequence>
<proteinExistence type="predicted"/>
<feature type="compositionally biased region" description="Polar residues" evidence="1">
    <location>
        <begin position="65"/>
        <end position="75"/>
    </location>
</feature>
<evidence type="ECO:0000313" key="3">
    <source>
        <dbReference type="Proteomes" id="UP000772434"/>
    </source>
</evidence>
<organism evidence="2 3">
    <name type="scientific">Rhodocollybia butyracea</name>
    <dbReference type="NCBI Taxonomy" id="206335"/>
    <lineage>
        <taxon>Eukaryota</taxon>
        <taxon>Fungi</taxon>
        <taxon>Dikarya</taxon>
        <taxon>Basidiomycota</taxon>
        <taxon>Agaricomycotina</taxon>
        <taxon>Agaricomycetes</taxon>
        <taxon>Agaricomycetidae</taxon>
        <taxon>Agaricales</taxon>
        <taxon>Marasmiineae</taxon>
        <taxon>Omphalotaceae</taxon>
        <taxon>Rhodocollybia</taxon>
    </lineage>
</organism>
<dbReference type="AlphaFoldDB" id="A0A9P5P004"/>
<dbReference type="Proteomes" id="UP000772434">
    <property type="component" value="Unassembled WGS sequence"/>
</dbReference>
<comment type="caution">
    <text evidence="2">The sequence shown here is derived from an EMBL/GenBank/DDBJ whole genome shotgun (WGS) entry which is preliminary data.</text>
</comment>